<dbReference type="Proteomes" id="UP001365846">
    <property type="component" value="Unassembled WGS sequence"/>
</dbReference>
<dbReference type="SUPFAM" id="SSF46785">
    <property type="entry name" value="Winged helix' DNA-binding domain"/>
    <property type="match status" value="1"/>
</dbReference>
<gene>
    <name evidence="5" type="ORF">WKW77_17240</name>
</gene>
<dbReference type="RefSeq" id="WP_340358084.1">
    <property type="nucleotide sequence ID" value="NZ_JBBKZU010000007.1"/>
</dbReference>
<dbReference type="EMBL" id="JBBKZU010000007">
    <property type="protein sequence ID" value="MEJ8812834.1"/>
    <property type="molecule type" value="Genomic_DNA"/>
</dbReference>
<dbReference type="Pfam" id="PF12802">
    <property type="entry name" value="MarR_2"/>
    <property type="match status" value="1"/>
</dbReference>
<evidence type="ECO:0000256" key="2">
    <source>
        <dbReference type="ARBA" id="ARBA00023125"/>
    </source>
</evidence>
<keyword evidence="1" id="KW-0805">Transcription regulation</keyword>
<dbReference type="PROSITE" id="PS01117">
    <property type="entry name" value="HTH_MARR_1"/>
    <property type="match status" value="1"/>
</dbReference>
<keyword evidence="2" id="KW-0238">DNA-binding</keyword>
<evidence type="ECO:0000256" key="1">
    <source>
        <dbReference type="ARBA" id="ARBA00023015"/>
    </source>
</evidence>
<keyword evidence="6" id="KW-1185">Reference proteome</keyword>
<organism evidence="5 6">
    <name type="scientific">Variovorax ureilyticus</name>
    <dbReference type="NCBI Taxonomy" id="1836198"/>
    <lineage>
        <taxon>Bacteria</taxon>
        <taxon>Pseudomonadati</taxon>
        <taxon>Pseudomonadota</taxon>
        <taxon>Betaproteobacteria</taxon>
        <taxon>Burkholderiales</taxon>
        <taxon>Comamonadaceae</taxon>
        <taxon>Variovorax</taxon>
    </lineage>
</organism>
<evidence type="ECO:0000313" key="5">
    <source>
        <dbReference type="EMBL" id="MEJ8812834.1"/>
    </source>
</evidence>
<proteinExistence type="predicted"/>
<dbReference type="InterPro" id="IPR000835">
    <property type="entry name" value="HTH_MarR-typ"/>
</dbReference>
<name>A0ABU8VGN5_9BURK</name>
<dbReference type="PRINTS" id="PR00598">
    <property type="entry name" value="HTHMARR"/>
</dbReference>
<protein>
    <submittedName>
        <fullName evidence="5">MarR family transcriptional regulator</fullName>
    </submittedName>
</protein>
<dbReference type="InterPro" id="IPR039422">
    <property type="entry name" value="MarR/SlyA-like"/>
</dbReference>
<reference evidence="5 6" key="1">
    <citation type="submission" date="2024-03" db="EMBL/GenBank/DDBJ databases">
        <title>Novel species of the genus Variovorax.</title>
        <authorList>
            <person name="Liu Q."/>
            <person name="Xin Y.-H."/>
        </authorList>
    </citation>
    <scope>NUCLEOTIDE SEQUENCE [LARGE SCALE GENOMIC DNA]</scope>
    <source>
        <strain evidence="5 6">KACC 18899</strain>
    </source>
</reference>
<dbReference type="InterPro" id="IPR023187">
    <property type="entry name" value="Tscrpt_reg_MarR-type_CS"/>
</dbReference>
<accession>A0ABU8VGN5</accession>
<dbReference type="PROSITE" id="PS50995">
    <property type="entry name" value="HTH_MARR_2"/>
    <property type="match status" value="1"/>
</dbReference>
<comment type="caution">
    <text evidence="5">The sequence shown here is derived from an EMBL/GenBank/DDBJ whole genome shotgun (WGS) entry which is preliminary data.</text>
</comment>
<sequence length="148" mass="16248">MATPSPEHHRRIGIRLVGLARRWRQALDARLSSAGLSDATWSALVHLHEMGDGISQSQLAAAAGLDGSSLVRLLDILVGQELVERRPHASDRRVKLLHLTPAGRRAVSSIRKRLGAIEDELLADIDDEEARVLLRAFEKIESRIAASN</sequence>
<evidence type="ECO:0000313" key="6">
    <source>
        <dbReference type="Proteomes" id="UP001365846"/>
    </source>
</evidence>
<evidence type="ECO:0000259" key="4">
    <source>
        <dbReference type="PROSITE" id="PS50995"/>
    </source>
</evidence>
<evidence type="ECO:0000256" key="3">
    <source>
        <dbReference type="ARBA" id="ARBA00023163"/>
    </source>
</evidence>
<dbReference type="Gene3D" id="1.10.10.10">
    <property type="entry name" value="Winged helix-like DNA-binding domain superfamily/Winged helix DNA-binding domain"/>
    <property type="match status" value="1"/>
</dbReference>
<dbReference type="PANTHER" id="PTHR33164:SF64">
    <property type="entry name" value="TRANSCRIPTIONAL REGULATOR SLYA"/>
    <property type="match status" value="1"/>
</dbReference>
<dbReference type="PANTHER" id="PTHR33164">
    <property type="entry name" value="TRANSCRIPTIONAL REGULATOR, MARR FAMILY"/>
    <property type="match status" value="1"/>
</dbReference>
<dbReference type="SMART" id="SM00347">
    <property type="entry name" value="HTH_MARR"/>
    <property type="match status" value="1"/>
</dbReference>
<dbReference type="InterPro" id="IPR036390">
    <property type="entry name" value="WH_DNA-bd_sf"/>
</dbReference>
<feature type="domain" description="HTH marR-type" evidence="4">
    <location>
        <begin position="9"/>
        <end position="142"/>
    </location>
</feature>
<keyword evidence="3" id="KW-0804">Transcription</keyword>
<dbReference type="InterPro" id="IPR036388">
    <property type="entry name" value="WH-like_DNA-bd_sf"/>
</dbReference>